<comment type="caution">
    <text evidence="1">The sequence shown here is derived from an EMBL/GenBank/DDBJ whole genome shotgun (WGS) entry which is preliminary data.</text>
</comment>
<protein>
    <submittedName>
        <fullName evidence="1">Uncharacterized protein</fullName>
    </submittedName>
</protein>
<proteinExistence type="predicted"/>
<evidence type="ECO:0000313" key="1">
    <source>
        <dbReference type="EMBL" id="OJG00999.1"/>
    </source>
</evidence>
<sequence>MAVISMGNSAQIFEFPIGGRNFGRRRFEQAGTIAEFKPKPVMVVDYSNWYHDEAMREDQKPKS</sequence>
<dbReference type="EMBL" id="LSRP01000002">
    <property type="protein sequence ID" value="OJG00999.1"/>
    <property type="molecule type" value="Genomic_DNA"/>
</dbReference>
<dbReference type="RefSeq" id="WP_071831095.1">
    <property type="nucleotide sequence ID" value="NZ_LSRP01000002.1"/>
</dbReference>
<dbReference type="OrthoDB" id="8001436at2"/>
<dbReference type="InterPro" id="IPR021232">
    <property type="entry name" value="DUF2735"/>
</dbReference>
<gene>
    <name evidence="1" type="ORF">AX760_09215</name>
</gene>
<accession>A0A657LXY9</accession>
<dbReference type="Proteomes" id="UP000182661">
    <property type="component" value="Unassembled WGS sequence"/>
</dbReference>
<organism evidence="1 2">
    <name type="scientific">Pararhizobium antarcticum</name>
    <dbReference type="NCBI Taxonomy" id="1798805"/>
    <lineage>
        <taxon>Bacteria</taxon>
        <taxon>Pseudomonadati</taxon>
        <taxon>Pseudomonadota</taxon>
        <taxon>Alphaproteobacteria</taxon>
        <taxon>Hyphomicrobiales</taxon>
        <taxon>Rhizobiaceae</taxon>
        <taxon>Rhizobium/Agrobacterium group</taxon>
        <taxon>Pararhizobium</taxon>
    </lineage>
</organism>
<name>A0A657LXY9_9HYPH</name>
<evidence type="ECO:0000313" key="2">
    <source>
        <dbReference type="Proteomes" id="UP000182661"/>
    </source>
</evidence>
<reference evidence="1 2" key="1">
    <citation type="submission" date="2016-02" db="EMBL/GenBank/DDBJ databases">
        <title>Genome sequencing of a beta-galactosidase producing bacteria Rhizobium sp. 59.</title>
        <authorList>
            <person name="Wang D."/>
            <person name="Kot W."/>
            <person name="Qin Y."/>
            <person name="Hansen L."/>
            <person name="Naqvi K."/>
            <person name="Rensing C."/>
        </authorList>
    </citation>
    <scope>NUCLEOTIDE SEQUENCE [LARGE SCALE GENOMIC DNA]</scope>
    <source>
        <strain evidence="1 2">59</strain>
    </source>
</reference>
<dbReference type="AlphaFoldDB" id="A0A657LXY9"/>
<dbReference type="Pfam" id="PF10931">
    <property type="entry name" value="DUF2735"/>
    <property type="match status" value="1"/>
</dbReference>
<keyword evidence="2" id="KW-1185">Reference proteome</keyword>